<dbReference type="FunFam" id="1.10.10.10:FF:000008">
    <property type="entry name" value="E2F transcription factor 1"/>
    <property type="match status" value="1"/>
</dbReference>
<dbReference type="OrthoDB" id="1743261at2759"/>
<dbReference type="AlphaFoldDB" id="U4TQD8"/>
<evidence type="ECO:0000259" key="7">
    <source>
        <dbReference type="SMART" id="SM01372"/>
    </source>
</evidence>
<accession>U4TQD8</accession>
<dbReference type="Pfam" id="PF02319">
    <property type="entry name" value="WHD_E2F_TDP"/>
    <property type="match status" value="1"/>
</dbReference>
<feature type="compositionally biased region" description="Basic and acidic residues" evidence="6">
    <location>
        <begin position="872"/>
        <end position="892"/>
    </location>
</feature>
<dbReference type="InterPro" id="IPR003316">
    <property type="entry name" value="E2F_WHTH_DNA-bd_dom"/>
</dbReference>
<evidence type="ECO:0000256" key="6">
    <source>
        <dbReference type="SAM" id="MobiDB-lite"/>
    </source>
</evidence>
<dbReference type="GO" id="GO:0003677">
    <property type="term" value="F:DNA binding"/>
    <property type="evidence" value="ECO:0007669"/>
    <property type="project" value="UniProtKB-KW"/>
</dbReference>
<name>U4TQD8_DENPD</name>
<keyword evidence="5" id="KW-0539">Nucleus</keyword>
<dbReference type="PANTHER" id="PTHR13601">
    <property type="entry name" value="GAMETOGENETIN-BINDING PROTEIN 2"/>
    <property type="match status" value="1"/>
</dbReference>
<dbReference type="GO" id="GO:0046983">
    <property type="term" value="F:protein dimerization activity"/>
    <property type="evidence" value="ECO:0007669"/>
    <property type="project" value="InterPro"/>
</dbReference>
<dbReference type="InterPro" id="IPR037241">
    <property type="entry name" value="E2F-DP_heterodim"/>
</dbReference>
<dbReference type="InterPro" id="IPR026073">
    <property type="entry name" value="GGNBP2"/>
</dbReference>
<keyword evidence="2 5" id="KW-0805">Transcription regulation</keyword>
<dbReference type="Pfam" id="PF16421">
    <property type="entry name" value="E2F_CC-MB"/>
    <property type="match status" value="1"/>
</dbReference>
<evidence type="ECO:0000256" key="1">
    <source>
        <dbReference type="ARBA" id="ARBA00010940"/>
    </source>
</evidence>
<keyword evidence="3 5" id="KW-0238">DNA-binding</keyword>
<dbReference type="InterPro" id="IPR036388">
    <property type="entry name" value="WH-like_DNA-bd_sf"/>
</dbReference>
<evidence type="ECO:0000256" key="2">
    <source>
        <dbReference type="ARBA" id="ARBA00023015"/>
    </source>
</evidence>
<evidence type="ECO:0000313" key="9">
    <source>
        <dbReference type="Proteomes" id="UP000030742"/>
    </source>
</evidence>
<gene>
    <name evidence="8" type="ORF">D910_00839</name>
</gene>
<keyword evidence="4 5" id="KW-0804">Transcription</keyword>
<dbReference type="GO" id="GO:0005737">
    <property type="term" value="C:cytoplasm"/>
    <property type="evidence" value="ECO:0007669"/>
    <property type="project" value="TreeGrafter"/>
</dbReference>
<organism evidence="8 9">
    <name type="scientific">Dendroctonus ponderosae</name>
    <name type="common">Mountain pine beetle</name>
    <dbReference type="NCBI Taxonomy" id="77166"/>
    <lineage>
        <taxon>Eukaryota</taxon>
        <taxon>Metazoa</taxon>
        <taxon>Ecdysozoa</taxon>
        <taxon>Arthropoda</taxon>
        <taxon>Hexapoda</taxon>
        <taxon>Insecta</taxon>
        <taxon>Pterygota</taxon>
        <taxon>Neoptera</taxon>
        <taxon>Endopterygota</taxon>
        <taxon>Coleoptera</taxon>
        <taxon>Polyphaga</taxon>
        <taxon>Cucujiformia</taxon>
        <taxon>Curculionidae</taxon>
        <taxon>Scolytinae</taxon>
        <taxon>Dendroctonus</taxon>
    </lineage>
</organism>
<protein>
    <recommendedName>
        <fullName evidence="7">E2F/DP family winged-helix DNA-binding domain-containing protein</fullName>
    </recommendedName>
</protein>
<dbReference type="Gene3D" id="1.10.10.10">
    <property type="entry name" value="Winged helix-like DNA-binding domain superfamily/Winged helix DNA-binding domain"/>
    <property type="match status" value="1"/>
</dbReference>
<reference evidence="8 9" key="1">
    <citation type="journal article" date="2013" name="Genome Biol.">
        <title>Draft genome of the mountain pine beetle, Dendroctonus ponderosae Hopkins, a major forest pest.</title>
        <authorList>
            <person name="Keeling C.I."/>
            <person name="Yuen M.M."/>
            <person name="Liao N.Y."/>
            <person name="Docking T.R."/>
            <person name="Chan S.K."/>
            <person name="Taylor G.A."/>
            <person name="Palmquist D.L."/>
            <person name="Jackman S.D."/>
            <person name="Nguyen A."/>
            <person name="Li M."/>
            <person name="Henderson H."/>
            <person name="Janes J.K."/>
            <person name="Zhao Y."/>
            <person name="Pandoh P."/>
            <person name="Moore R."/>
            <person name="Sperling F.A."/>
            <person name="Huber D.P."/>
            <person name="Birol I."/>
            <person name="Jones S.J."/>
            <person name="Bohlmann J."/>
        </authorList>
    </citation>
    <scope>NUCLEOTIDE SEQUENCE</scope>
</reference>
<proteinExistence type="inferred from homology"/>
<evidence type="ECO:0000256" key="4">
    <source>
        <dbReference type="ARBA" id="ARBA00023163"/>
    </source>
</evidence>
<dbReference type="SMART" id="SM01372">
    <property type="entry name" value="E2F_TDP"/>
    <property type="match status" value="1"/>
</dbReference>
<feature type="domain" description="E2F/DP family winged-helix DNA-binding" evidence="7">
    <location>
        <begin position="8"/>
        <end position="74"/>
    </location>
</feature>
<dbReference type="EMBL" id="KB630546">
    <property type="protein sequence ID" value="ERL83669.1"/>
    <property type="molecule type" value="Genomic_DNA"/>
</dbReference>
<dbReference type="SUPFAM" id="SSF144074">
    <property type="entry name" value="E2F-DP heterodimerization region"/>
    <property type="match status" value="1"/>
</dbReference>
<dbReference type="GO" id="GO:0005667">
    <property type="term" value="C:transcription regulator complex"/>
    <property type="evidence" value="ECO:0007669"/>
    <property type="project" value="InterPro"/>
</dbReference>
<evidence type="ECO:0000313" key="8">
    <source>
        <dbReference type="EMBL" id="ERL83669.1"/>
    </source>
</evidence>
<dbReference type="GO" id="GO:0005634">
    <property type="term" value="C:nucleus"/>
    <property type="evidence" value="ECO:0007669"/>
    <property type="project" value="UniProtKB-SubCell"/>
</dbReference>
<evidence type="ECO:0000256" key="3">
    <source>
        <dbReference type="ARBA" id="ARBA00023125"/>
    </source>
</evidence>
<dbReference type="Gene3D" id="6.10.250.540">
    <property type="match status" value="1"/>
</dbReference>
<dbReference type="GO" id="GO:0006355">
    <property type="term" value="P:regulation of DNA-templated transcription"/>
    <property type="evidence" value="ECO:0007669"/>
    <property type="project" value="InterPro"/>
</dbReference>
<comment type="subcellular location">
    <subcellularLocation>
        <location evidence="5">Nucleus</location>
    </subcellularLocation>
</comment>
<dbReference type="InterPro" id="IPR032198">
    <property type="entry name" value="E2F_CC-MB"/>
</dbReference>
<evidence type="ECO:0000256" key="5">
    <source>
        <dbReference type="RuleBase" id="RU003796"/>
    </source>
</evidence>
<dbReference type="STRING" id="77166.U4TQD8"/>
<sequence length="911" mass="102578">MGEVAQPRFEKSLGLLTSKFVSLLQKSKGGILDLKVAADILEVRQKRRIYDITNVLEGIGLIEKKSKNSIQWKPYTVYRPASNAEDANSGGFTEKISRLKQKLARLDEYEHELDMHKIWINQSIRNTTEGNSQFLYLTLEDFAACYGQQDAVIAAKVPVNETRVAVSVSAFAARLNLAKIPLQNNEGSFSLKIASTGRPIDAYLVSERVLDGRLKMQRRPRPAPHKRRRYTNPDLETAAILFQKPPRAAEPPAVSGAGDAFLPLSLLGADYPYSLLEHEGACDLRFSGDLSVIKGPEQMSRMEKLPNLVDVYQPAKKLGTRQLPLVVDSNLTLVMDIKNSNIISDSQTLSNKELNEYMTKLGVLSPEQLKASLQISKTALLEVLNQSVPCVGCRRSVEGLYYQLLSFGHPTLDPIVVRGDGTITLRPEKHSYNVLANIFHDHAQRLKTLIDTQPKRNKKSVRCLLHSLDWQRIRPVTPVWRDIWNCMKSDCRKDICIIESACLYATLENYLRQHRFCGECRIKVVKAYTLLVEEADPSKEKGYVPALYSGIKRCLQDKHIHLNPKTEYITKLINRAEPELLGSPTTNSSPQVSRRERHAKTLEIAQEEVLTCLGICMYERLNRLYMRVREEERTCQLFAAVAVHTLHRSFETVVEKARGVSQLELLYEEFAREEQAKQKHKEAKKSRRKRRKGKALCEKARCEFAPDCLCPAPGKPDGVCECCSDDSDSREDALLDQSRCSSDLWADDCDSKELCKCDTVPDNPKDPDCDYSANNNCCESASLDSSLSSSPEDSGLACSDICCQPADFGSQCRLTCGAGLSLQEMLEGPSEDDEDCYITAEEVREFKSKSRQIYEKRRELRETLQKRPSTPRIERARAAPVADEKDTDDKRPPSYPSTVGARARPTPVVVH</sequence>
<feature type="region of interest" description="Disordered" evidence="6">
    <location>
        <begin position="859"/>
        <end position="911"/>
    </location>
</feature>
<dbReference type="InterPro" id="IPR036390">
    <property type="entry name" value="WH_DNA-bd_sf"/>
</dbReference>
<dbReference type="PANTHER" id="PTHR13601:SF2">
    <property type="entry name" value="GAMETOGENETIN-BINDING PROTEIN 2"/>
    <property type="match status" value="1"/>
</dbReference>
<dbReference type="Proteomes" id="UP000030742">
    <property type="component" value="Unassembled WGS sequence"/>
</dbReference>
<dbReference type="SUPFAM" id="SSF46785">
    <property type="entry name" value="Winged helix' DNA-binding domain"/>
    <property type="match status" value="1"/>
</dbReference>
<comment type="similarity">
    <text evidence="1 5">Belongs to the E2F/DP family.</text>
</comment>